<evidence type="ECO:0000259" key="3">
    <source>
        <dbReference type="Pfam" id="PF04536"/>
    </source>
</evidence>
<evidence type="ECO:0000313" key="5">
    <source>
        <dbReference type="Proteomes" id="UP000681610"/>
    </source>
</evidence>
<dbReference type="Proteomes" id="UP000681610">
    <property type="component" value="Unassembled WGS sequence"/>
</dbReference>
<dbReference type="Gene3D" id="3.10.310.50">
    <property type="match status" value="1"/>
</dbReference>
<dbReference type="EMBL" id="JAGDYP010000002">
    <property type="protein sequence ID" value="MBO1883430.1"/>
    <property type="molecule type" value="Genomic_DNA"/>
</dbReference>
<evidence type="ECO:0000256" key="2">
    <source>
        <dbReference type="SAM" id="SignalP"/>
    </source>
</evidence>
<keyword evidence="2" id="KW-0732">Signal</keyword>
<evidence type="ECO:0000256" key="1">
    <source>
        <dbReference type="SAM" id="Phobius"/>
    </source>
</evidence>
<reference evidence="4 5" key="1">
    <citation type="submission" date="2021-03" db="EMBL/GenBank/DDBJ databases">
        <title>Isolation and description of Capnocytophaga bilenii sp. nov., a novel Capnocytophaga species, isolated from a gingivitis subject.</title>
        <authorList>
            <person name="Antezack A."/>
            <person name="Monnet-Corti V."/>
            <person name="La Scola B."/>
        </authorList>
    </citation>
    <scope>NUCLEOTIDE SEQUENCE [LARGE SCALE GENOMIC DNA]</scope>
    <source>
        <strain evidence="4 5">Marseille-Q4570</strain>
    </source>
</reference>
<dbReference type="Pfam" id="PF04536">
    <property type="entry name" value="TPM_phosphatase"/>
    <property type="match status" value="1"/>
</dbReference>
<feature type="transmembrane region" description="Helical" evidence="1">
    <location>
        <begin position="202"/>
        <end position="221"/>
    </location>
</feature>
<accession>A0ABS3PVT8</accession>
<keyword evidence="1" id="KW-0472">Membrane</keyword>
<dbReference type="PANTHER" id="PTHR30373">
    <property type="entry name" value="UPF0603 PROTEIN YGCG"/>
    <property type="match status" value="1"/>
</dbReference>
<feature type="domain" description="TPM" evidence="3">
    <location>
        <begin position="51"/>
        <end position="179"/>
    </location>
</feature>
<keyword evidence="1" id="KW-1133">Transmembrane helix</keyword>
<gene>
    <name evidence="4" type="ORF">J4N46_03075</name>
</gene>
<feature type="chain" id="PRO_5046110433" evidence="2">
    <location>
        <begin position="21"/>
        <end position="368"/>
    </location>
</feature>
<evidence type="ECO:0000313" key="4">
    <source>
        <dbReference type="EMBL" id="MBO1883430.1"/>
    </source>
</evidence>
<proteinExistence type="predicted"/>
<feature type="signal peptide" evidence="2">
    <location>
        <begin position="1"/>
        <end position="20"/>
    </location>
</feature>
<dbReference type="PANTHER" id="PTHR30373:SF2">
    <property type="entry name" value="UPF0603 PROTEIN YGCG"/>
    <property type="match status" value="1"/>
</dbReference>
<dbReference type="RefSeq" id="WP_208058127.1">
    <property type="nucleotide sequence ID" value="NZ_JAGDYP010000002.1"/>
</dbReference>
<dbReference type="InterPro" id="IPR007621">
    <property type="entry name" value="TPM_dom"/>
</dbReference>
<keyword evidence="1" id="KW-0812">Transmembrane</keyword>
<sequence>MKRFVIALLIATLFPLCAIGQTSTEAEEQPSKGYTIEQVPNVQLENAAHYVTDPQGILSAQQRDSLNAISRQLRDSTTTQMAIVILPAIDREKYADAREFAFELFNYWKLGEKKVDNGLLILLLTNPDEREITFEVGYGLEEYLPDGLCKYIQTELMIPKMKGGDYGGGLIAGATEVDKIIKKKSDFANRYYEGEKNKESNAVKGILVFVGILSSLGYLFGLRPLQRISKNPHFSGYKKYALMKEDRNSFGCLVFLSLTLLLPIAILYGIVIDRMKRRQLKAIVCEGCGATNTQEVRKTETRESAYRYIINYLFTCKKCGRVHKETIYKNIQPRNIGASGGLFGGMSGGSGGSFGGGSSGGGGASTKF</sequence>
<organism evidence="4 5">
    <name type="scientific">Capnocytophaga bilenii</name>
    <dbReference type="NCBI Taxonomy" id="2819369"/>
    <lineage>
        <taxon>Bacteria</taxon>
        <taxon>Pseudomonadati</taxon>
        <taxon>Bacteroidota</taxon>
        <taxon>Flavobacteriia</taxon>
        <taxon>Flavobacteriales</taxon>
        <taxon>Flavobacteriaceae</taxon>
        <taxon>Capnocytophaga</taxon>
    </lineage>
</organism>
<feature type="transmembrane region" description="Helical" evidence="1">
    <location>
        <begin position="250"/>
        <end position="271"/>
    </location>
</feature>
<protein>
    <submittedName>
        <fullName evidence="4">TPM domain-containing protein</fullName>
    </submittedName>
</protein>
<name>A0ABS3PVT8_9FLAO</name>
<comment type="caution">
    <text evidence="4">The sequence shown here is derived from an EMBL/GenBank/DDBJ whole genome shotgun (WGS) entry which is preliminary data.</text>
</comment>
<keyword evidence="5" id="KW-1185">Reference proteome</keyword>